<keyword evidence="3" id="KW-1185">Reference proteome</keyword>
<dbReference type="EMBL" id="JARKIB010000300">
    <property type="protein sequence ID" value="KAJ7715877.1"/>
    <property type="molecule type" value="Genomic_DNA"/>
</dbReference>
<dbReference type="AlphaFoldDB" id="A0AAD7H9T8"/>
<dbReference type="Proteomes" id="UP001215598">
    <property type="component" value="Unassembled WGS sequence"/>
</dbReference>
<sequence>MSSSIKESKSVESASPDPEKQAGVFESHDHVVDDKIETLNVLDPDAPPSALDRTSFWGRSLALSAALERKRRVASVVTGGTSGSGSGLGLGHTLGDIRPGARRVASMVAQLHPLRVRRPTWTIPVSRRVDGLWHFGLGRVYRALGAPTLGGVRIGLASRRW</sequence>
<organism evidence="2 3">
    <name type="scientific">Mycena metata</name>
    <dbReference type="NCBI Taxonomy" id="1033252"/>
    <lineage>
        <taxon>Eukaryota</taxon>
        <taxon>Fungi</taxon>
        <taxon>Dikarya</taxon>
        <taxon>Basidiomycota</taxon>
        <taxon>Agaricomycotina</taxon>
        <taxon>Agaricomycetes</taxon>
        <taxon>Agaricomycetidae</taxon>
        <taxon>Agaricales</taxon>
        <taxon>Marasmiineae</taxon>
        <taxon>Mycenaceae</taxon>
        <taxon>Mycena</taxon>
    </lineage>
</organism>
<feature type="compositionally biased region" description="Basic and acidic residues" evidence="1">
    <location>
        <begin position="1"/>
        <end position="10"/>
    </location>
</feature>
<accession>A0AAD7H9T8</accession>
<proteinExistence type="predicted"/>
<gene>
    <name evidence="2" type="ORF">B0H16DRAFT_1741620</name>
</gene>
<comment type="caution">
    <text evidence="2">The sequence shown here is derived from an EMBL/GenBank/DDBJ whole genome shotgun (WGS) entry which is preliminary data.</text>
</comment>
<feature type="region of interest" description="Disordered" evidence="1">
    <location>
        <begin position="1"/>
        <end position="25"/>
    </location>
</feature>
<evidence type="ECO:0000313" key="2">
    <source>
        <dbReference type="EMBL" id="KAJ7715877.1"/>
    </source>
</evidence>
<reference evidence="2" key="1">
    <citation type="submission" date="2023-03" db="EMBL/GenBank/DDBJ databases">
        <title>Massive genome expansion in bonnet fungi (Mycena s.s.) driven by repeated elements and novel gene families across ecological guilds.</title>
        <authorList>
            <consortium name="Lawrence Berkeley National Laboratory"/>
            <person name="Harder C.B."/>
            <person name="Miyauchi S."/>
            <person name="Viragh M."/>
            <person name="Kuo A."/>
            <person name="Thoen E."/>
            <person name="Andreopoulos B."/>
            <person name="Lu D."/>
            <person name="Skrede I."/>
            <person name="Drula E."/>
            <person name="Henrissat B."/>
            <person name="Morin E."/>
            <person name="Kohler A."/>
            <person name="Barry K."/>
            <person name="LaButti K."/>
            <person name="Morin E."/>
            <person name="Salamov A."/>
            <person name="Lipzen A."/>
            <person name="Mereny Z."/>
            <person name="Hegedus B."/>
            <person name="Baldrian P."/>
            <person name="Stursova M."/>
            <person name="Weitz H."/>
            <person name="Taylor A."/>
            <person name="Grigoriev I.V."/>
            <person name="Nagy L.G."/>
            <person name="Martin F."/>
            <person name="Kauserud H."/>
        </authorList>
    </citation>
    <scope>NUCLEOTIDE SEQUENCE</scope>
    <source>
        <strain evidence="2">CBHHK182m</strain>
    </source>
</reference>
<protein>
    <submittedName>
        <fullName evidence="2">Uncharacterized protein</fullName>
    </submittedName>
</protein>
<evidence type="ECO:0000256" key="1">
    <source>
        <dbReference type="SAM" id="MobiDB-lite"/>
    </source>
</evidence>
<name>A0AAD7H9T8_9AGAR</name>
<evidence type="ECO:0000313" key="3">
    <source>
        <dbReference type="Proteomes" id="UP001215598"/>
    </source>
</evidence>